<gene>
    <name evidence="7" type="ORF">B0J11DRAFT_577250</name>
</gene>
<dbReference type="GO" id="GO:0016020">
    <property type="term" value="C:membrane"/>
    <property type="evidence" value="ECO:0007669"/>
    <property type="project" value="UniProtKB-SubCell"/>
</dbReference>
<dbReference type="InterPro" id="IPR051694">
    <property type="entry name" value="Immunoregulatory_rcpt-like"/>
</dbReference>
<feature type="compositionally biased region" description="Polar residues" evidence="5">
    <location>
        <begin position="67"/>
        <end position="82"/>
    </location>
</feature>
<feature type="region of interest" description="Disordered" evidence="5">
    <location>
        <begin position="1"/>
        <end position="32"/>
    </location>
</feature>
<keyword evidence="2 6" id="KW-0812">Transmembrane</keyword>
<reference evidence="7" key="1">
    <citation type="journal article" date="2021" name="Nat. Commun.">
        <title>Genetic determinants of endophytism in the Arabidopsis root mycobiome.</title>
        <authorList>
            <person name="Mesny F."/>
            <person name="Miyauchi S."/>
            <person name="Thiergart T."/>
            <person name="Pickel B."/>
            <person name="Atanasova L."/>
            <person name="Karlsson M."/>
            <person name="Huettel B."/>
            <person name="Barry K.W."/>
            <person name="Haridas S."/>
            <person name="Chen C."/>
            <person name="Bauer D."/>
            <person name="Andreopoulos W."/>
            <person name="Pangilinan J."/>
            <person name="LaButti K."/>
            <person name="Riley R."/>
            <person name="Lipzen A."/>
            <person name="Clum A."/>
            <person name="Drula E."/>
            <person name="Henrissat B."/>
            <person name="Kohler A."/>
            <person name="Grigoriev I.V."/>
            <person name="Martin F.M."/>
            <person name="Hacquard S."/>
        </authorList>
    </citation>
    <scope>NUCLEOTIDE SEQUENCE</scope>
    <source>
        <strain evidence="7">MPI-CAGE-CH-0243</strain>
    </source>
</reference>
<name>A0A9P9E7Q0_9PLEO</name>
<dbReference type="Proteomes" id="UP000700596">
    <property type="component" value="Unassembled WGS sequence"/>
</dbReference>
<proteinExistence type="predicted"/>
<evidence type="ECO:0000313" key="7">
    <source>
        <dbReference type="EMBL" id="KAH7132322.1"/>
    </source>
</evidence>
<comment type="subcellular location">
    <subcellularLocation>
        <location evidence="1">Membrane</location>
        <topology evidence="1">Single-pass membrane protein</topology>
    </subcellularLocation>
</comment>
<keyword evidence="3 6" id="KW-1133">Transmembrane helix</keyword>
<accession>A0A9P9E7Q0</accession>
<evidence type="ECO:0000256" key="2">
    <source>
        <dbReference type="ARBA" id="ARBA00022692"/>
    </source>
</evidence>
<dbReference type="PANTHER" id="PTHR15549:SF26">
    <property type="entry name" value="AXIAL BUDDING PATTERN PROTEIN 2-RELATED"/>
    <property type="match status" value="1"/>
</dbReference>
<organism evidence="7 8">
    <name type="scientific">Dendryphion nanum</name>
    <dbReference type="NCBI Taxonomy" id="256645"/>
    <lineage>
        <taxon>Eukaryota</taxon>
        <taxon>Fungi</taxon>
        <taxon>Dikarya</taxon>
        <taxon>Ascomycota</taxon>
        <taxon>Pezizomycotina</taxon>
        <taxon>Dothideomycetes</taxon>
        <taxon>Pleosporomycetidae</taxon>
        <taxon>Pleosporales</taxon>
        <taxon>Torulaceae</taxon>
        <taxon>Dendryphion</taxon>
    </lineage>
</organism>
<evidence type="ECO:0000256" key="4">
    <source>
        <dbReference type="ARBA" id="ARBA00023136"/>
    </source>
</evidence>
<evidence type="ECO:0000256" key="1">
    <source>
        <dbReference type="ARBA" id="ARBA00004167"/>
    </source>
</evidence>
<dbReference type="PANTHER" id="PTHR15549">
    <property type="entry name" value="PAIRED IMMUNOGLOBULIN-LIKE TYPE 2 RECEPTOR"/>
    <property type="match status" value="1"/>
</dbReference>
<feature type="transmembrane region" description="Helical" evidence="6">
    <location>
        <begin position="36"/>
        <end position="59"/>
    </location>
</feature>
<keyword evidence="4 6" id="KW-0472">Membrane</keyword>
<dbReference type="EMBL" id="JAGMWT010000003">
    <property type="protein sequence ID" value="KAH7132322.1"/>
    <property type="molecule type" value="Genomic_DNA"/>
</dbReference>
<dbReference type="GO" id="GO:0071944">
    <property type="term" value="C:cell periphery"/>
    <property type="evidence" value="ECO:0007669"/>
    <property type="project" value="UniProtKB-ARBA"/>
</dbReference>
<feature type="region of interest" description="Disordered" evidence="5">
    <location>
        <begin position="67"/>
        <end position="99"/>
    </location>
</feature>
<evidence type="ECO:0000256" key="3">
    <source>
        <dbReference type="ARBA" id="ARBA00022989"/>
    </source>
</evidence>
<keyword evidence="8" id="KW-1185">Reference proteome</keyword>
<protein>
    <submittedName>
        <fullName evidence="7">Uncharacterized protein</fullName>
    </submittedName>
</protein>
<evidence type="ECO:0000256" key="5">
    <source>
        <dbReference type="SAM" id="MobiDB-lite"/>
    </source>
</evidence>
<comment type="caution">
    <text evidence="7">The sequence shown here is derived from an EMBL/GenBank/DDBJ whole genome shotgun (WGS) entry which is preliminary data.</text>
</comment>
<sequence>MVPSSSSTGTPNSSTMSSSPTSSPESGQKSSTNATAIGAGVGVGAGIVIIAMMGGFIILRRRKRKATNTLNNTGNSTATSSAPPYDNGEAPDYGHAGDMKVSWTDPSRVHELPAFGDPTEIDAYANEVRKDFVPVRDSREKEMYAHRGR</sequence>
<evidence type="ECO:0000313" key="8">
    <source>
        <dbReference type="Proteomes" id="UP000700596"/>
    </source>
</evidence>
<dbReference type="AlphaFoldDB" id="A0A9P9E7Q0"/>
<evidence type="ECO:0000256" key="6">
    <source>
        <dbReference type="SAM" id="Phobius"/>
    </source>
</evidence>